<dbReference type="Proteomes" id="UP001178508">
    <property type="component" value="Chromosome 13"/>
</dbReference>
<reference evidence="2" key="1">
    <citation type="submission" date="2023-08" db="EMBL/GenBank/DDBJ databases">
        <authorList>
            <person name="Alioto T."/>
            <person name="Alioto T."/>
            <person name="Gomez Garrido J."/>
        </authorList>
    </citation>
    <scope>NUCLEOTIDE SEQUENCE</scope>
</reference>
<gene>
    <name evidence="2" type="ORF">XNOV1_A013885</name>
</gene>
<dbReference type="EMBL" id="OY660876">
    <property type="protein sequence ID" value="CAJ1069839.1"/>
    <property type="molecule type" value="Genomic_DNA"/>
</dbReference>
<feature type="compositionally biased region" description="Polar residues" evidence="1">
    <location>
        <begin position="39"/>
        <end position="61"/>
    </location>
</feature>
<evidence type="ECO:0000313" key="2">
    <source>
        <dbReference type="EMBL" id="CAJ1069839.1"/>
    </source>
</evidence>
<evidence type="ECO:0000313" key="3">
    <source>
        <dbReference type="Proteomes" id="UP001178508"/>
    </source>
</evidence>
<keyword evidence="3" id="KW-1185">Reference proteome</keyword>
<organism evidence="2 3">
    <name type="scientific">Xyrichtys novacula</name>
    <name type="common">Pearly razorfish</name>
    <name type="synonym">Hemipteronotus novacula</name>
    <dbReference type="NCBI Taxonomy" id="13765"/>
    <lineage>
        <taxon>Eukaryota</taxon>
        <taxon>Metazoa</taxon>
        <taxon>Chordata</taxon>
        <taxon>Craniata</taxon>
        <taxon>Vertebrata</taxon>
        <taxon>Euteleostomi</taxon>
        <taxon>Actinopterygii</taxon>
        <taxon>Neopterygii</taxon>
        <taxon>Teleostei</taxon>
        <taxon>Neoteleostei</taxon>
        <taxon>Acanthomorphata</taxon>
        <taxon>Eupercaria</taxon>
        <taxon>Labriformes</taxon>
        <taxon>Labridae</taxon>
        <taxon>Xyrichtys</taxon>
    </lineage>
</organism>
<name>A0AAV1GA11_XYRNO</name>
<feature type="region of interest" description="Disordered" evidence="1">
    <location>
        <begin position="1"/>
        <end position="24"/>
    </location>
</feature>
<accession>A0AAV1GA11</accession>
<protein>
    <submittedName>
        <fullName evidence="2">Uncharacterized protein</fullName>
    </submittedName>
</protein>
<dbReference type="AlphaFoldDB" id="A0AAV1GA11"/>
<sequence>MPRLSRSKRSLQKRASWMRHQARKPRLIAAPEAAITPGLGSQQHQELSLHQAQAHSSTGSCHYTRPGLTAAPGAAITPGPGSQQHQELLAPQPQAHSSTGSCHYTRPRLTAVLGAAITPGLGSQQHQEWPVHQAQAHSSTRSGQYTRYSSIGLIHQVSAKIPQRNDDLITKQMVYELLDHQKAYFKDLLEQQEKSMSTSFC</sequence>
<evidence type="ECO:0000256" key="1">
    <source>
        <dbReference type="SAM" id="MobiDB-lite"/>
    </source>
</evidence>
<feature type="region of interest" description="Disordered" evidence="1">
    <location>
        <begin position="38"/>
        <end position="86"/>
    </location>
</feature>
<feature type="compositionally biased region" description="Low complexity" evidence="1">
    <location>
        <begin position="66"/>
        <end position="81"/>
    </location>
</feature>
<proteinExistence type="predicted"/>